<name>A0ABV8GB00_9ACTN</name>
<dbReference type="Proteomes" id="UP001595851">
    <property type="component" value="Unassembled WGS sequence"/>
</dbReference>
<organism evidence="2 3">
    <name type="scientific">Nonomuraea purpurea</name>
    <dbReference type="NCBI Taxonomy" id="1849276"/>
    <lineage>
        <taxon>Bacteria</taxon>
        <taxon>Bacillati</taxon>
        <taxon>Actinomycetota</taxon>
        <taxon>Actinomycetes</taxon>
        <taxon>Streptosporangiales</taxon>
        <taxon>Streptosporangiaceae</taxon>
        <taxon>Nonomuraea</taxon>
    </lineage>
</organism>
<accession>A0ABV8GB00</accession>
<gene>
    <name evidence="2" type="ORF">ACFOY2_22100</name>
</gene>
<protein>
    <submittedName>
        <fullName evidence="2">Uncharacterized protein</fullName>
    </submittedName>
</protein>
<keyword evidence="3" id="KW-1185">Reference proteome</keyword>
<feature type="region of interest" description="Disordered" evidence="1">
    <location>
        <begin position="32"/>
        <end position="58"/>
    </location>
</feature>
<reference evidence="3" key="1">
    <citation type="journal article" date="2019" name="Int. J. Syst. Evol. Microbiol.">
        <title>The Global Catalogue of Microorganisms (GCM) 10K type strain sequencing project: providing services to taxonomists for standard genome sequencing and annotation.</title>
        <authorList>
            <consortium name="The Broad Institute Genomics Platform"/>
            <consortium name="The Broad Institute Genome Sequencing Center for Infectious Disease"/>
            <person name="Wu L."/>
            <person name="Ma J."/>
        </authorList>
    </citation>
    <scope>NUCLEOTIDE SEQUENCE [LARGE SCALE GENOMIC DNA]</scope>
    <source>
        <strain evidence="3">TBRC 1276</strain>
    </source>
</reference>
<comment type="caution">
    <text evidence="2">The sequence shown here is derived from an EMBL/GenBank/DDBJ whole genome shotgun (WGS) entry which is preliminary data.</text>
</comment>
<sequence>MPPQLPTPAAIAGTAGSNRLVSQVRSIVPHPFPGYHVATDARSRREASVVPEGIDDYD</sequence>
<proteinExistence type="predicted"/>
<dbReference type="EMBL" id="JBHSBI010000011">
    <property type="protein sequence ID" value="MFC4009938.1"/>
    <property type="molecule type" value="Genomic_DNA"/>
</dbReference>
<dbReference type="RefSeq" id="WP_379529963.1">
    <property type="nucleotide sequence ID" value="NZ_JBHSBI010000011.1"/>
</dbReference>
<evidence type="ECO:0000313" key="2">
    <source>
        <dbReference type="EMBL" id="MFC4009938.1"/>
    </source>
</evidence>
<evidence type="ECO:0000256" key="1">
    <source>
        <dbReference type="SAM" id="MobiDB-lite"/>
    </source>
</evidence>
<evidence type="ECO:0000313" key="3">
    <source>
        <dbReference type="Proteomes" id="UP001595851"/>
    </source>
</evidence>